<feature type="chain" id="PRO_5044022250" description="Cystatin fetuin-B-type domain-containing protein" evidence="8">
    <location>
        <begin position="19"/>
        <end position="442"/>
    </location>
</feature>
<protein>
    <recommendedName>
        <fullName evidence="9">Cystatin fetuin-B-type domain-containing protein</fullName>
    </recommendedName>
</protein>
<dbReference type="PANTHER" id="PTHR13814:SF10">
    <property type="entry name" value="FETUIN-B"/>
    <property type="match status" value="1"/>
</dbReference>
<evidence type="ECO:0000313" key="10">
    <source>
        <dbReference type="EMBL" id="DBA26222.1"/>
    </source>
</evidence>
<comment type="caution">
    <text evidence="10">The sequence shown here is derived from an EMBL/GenBank/DDBJ whole genome shotgun (WGS) entry which is preliminary data.</text>
</comment>
<keyword evidence="11" id="KW-1185">Reference proteome</keyword>
<keyword evidence="5" id="KW-1015">Disulfide bond</keyword>
<sequence length="442" mass="49045">MKVAVFLLLCVHVLCTLAGRSRGPSEPELTSVACNDPQAEAAADLSLRQLNAHRKEGFVLGLKRISNVQEQFDEENGSVFYLTLDVVETDCHVLSRKLWKDCRAKSLNQAVFGQCKVIFQLNKPKRIAHLHNYDCTLTPVARGDIGCAGCHTPQPLNDINFVEVAQKSLGKFNSESNNIKYFILGNITKAASQVVAGTAYHVEYTIHESSCNKSVKDFSQCERLDCEFAHTGYCQSMAVAHWSTPDDKNVTSVTCEIFEPEAATVEEQNHQAGHAEDKPDSGKKDHHGKGDRGRGSKHGQKHRHGHDHKHQHKHDHKHDHDHSGSHEHRHEHDHEHLHNYEHHHAAPKKERGPQPETSKTTGTVTYVNAEETSAASGAGDKKGGKPPRKGFFLGKGNPHKSFIRTFPDQASTSDQCPGQAKTLPVEDIPIIEAPQDPTRIPK</sequence>
<dbReference type="PANTHER" id="PTHR13814">
    <property type="entry name" value="FETUIN"/>
    <property type="match status" value="1"/>
</dbReference>
<keyword evidence="3 8" id="KW-0732">Signal</keyword>
<keyword evidence="4" id="KW-0677">Repeat</keyword>
<dbReference type="InterPro" id="IPR050735">
    <property type="entry name" value="Kininogen_Fetuin_HRG"/>
</dbReference>
<dbReference type="InterPro" id="IPR000010">
    <property type="entry name" value="Cystatin_dom"/>
</dbReference>
<dbReference type="GO" id="GO:0005576">
    <property type="term" value="C:extracellular region"/>
    <property type="evidence" value="ECO:0007669"/>
    <property type="project" value="UniProtKB-SubCell"/>
</dbReference>
<evidence type="ECO:0000256" key="7">
    <source>
        <dbReference type="SAM" id="MobiDB-lite"/>
    </source>
</evidence>
<dbReference type="AlphaFoldDB" id="A0AAV3AQC5"/>
<evidence type="ECO:0000256" key="1">
    <source>
        <dbReference type="ARBA" id="ARBA00004613"/>
    </source>
</evidence>
<keyword evidence="2" id="KW-0964">Secreted</keyword>
<evidence type="ECO:0000313" key="11">
    <source>
        <dbReference type="Proteomes" id="UP001181693"/>
    </source>
</evidence>
<evidence type="ECO:0000256" key="4">
    <source>
        <dbReference type="ARBA" id="ARBA00022737"/>
    </source>
</evidence>
<dbReference type="PROSITE" id="PS51530">
    <property type="entry name" value="CYSTATIN_FETUIN_B"/>
    <property type="match status" value="2"/>
</dbReference>
<feature type="compositionally biased region" description="Basic and acidic residues" evidence="7">
    <location>
        <begin position="318"/>
        <end position="353"/>
    </location>
</feature>
<feature type="domain" description="Cystatin fetuin-B-type" evidence="9">
    <location>
        <begin position="145"/>
        <end position="256"/>
    </location>
</feature>
<dbReference type="SUPFAM" id="SSF54403">
    <property type="entry name" value="Cystatin/monellin"/>
    <property type="match status" value="2"/>
</dbReference>
<feature type="signal peptide" evidence="8">
    <location>
        <begin position="1"/>
        <end position="18"/>
    </location>
</feature>
<feature type="compositionally biased region" description="Basic residues" evidence="7">
    <location>
        <begin position="295"/>
        <end position="317"/>
    </location>
</feature>
<feature type="compositionally biased region" description="Polar residues" evidence="7">
    <location>
        <begin position="355"/>
        <end position="375"/>
    </location>
</feature>
<feature type="region of interest" description="Disordered" evidence="7">
    <location>
        <begin position="266"/>
        <end position="442"/>
    </location>
</feature>
<evidence type="ECO:0000256" key="6">
    <source>
        <dbReference type="ARBA" id="ARBA00023180"/>
    </source>
</evidence>
<evidence type="ECO:0000259" key="9">
    <source>
        <dbReference type="PROSITE" id="PS51530"/>
    </source>
</evidence>
<dbReference type="SMART" id="SM00043">
    <property type="entry name" value="CY"/>
    <property type="match status" value="2"/>
</dbReference>
<feature type="compositionally biased region" description="Basic and acidic residues" evidence="7">
    <location>
        <begin position="267"/>
        <end position="294"/>
    </location>
</feature>
<dbReference type="Gene3D" id="3.10.450.10">
    <property type="match status" value="2"/>
</dbReference>
<dbReference type="InterPro" id="IPR025764">
    <property type="entry name" value="Cystatin_Fetuin_B"/>
</dbReference>
<dbReference type="FunFam" id="3.10.450.10:FF:000005">
    <property type="entry name" value="Histidine-rich glycoprotein"/>
    <property type="match status" value="1"/>
</dbReference>
<organism evidence="10 11">
    <name type="scientific">Pyxicephalus adspersus</name>
    <name type="common">African bullfrog</name>
    <dbReference type="NCBI Taxonomy" id="30357"/>
    <lineage>
        <taxon>Eukaryota</taxon>
        <taxon>Metazoa</taxon>
        <taxon>Chordata</taxon>
        <taxon>Craniata</taxon>
        <taxon>Vertebrata</taxon>
        <taxon>Euteleostomi</taxon>
        <taxon>Amphibia</taxon>
        <taxon>Batrachia</taxon>
        <taxon>Anura</taxon>
        <taxon>Neobatrachia</taxon>
        <taxon>Ranoidea</taxon>
        <taxon>Pyxicephalidae</taxon>
        <taxon>Pyxicephalinae</taxon>
        <taxon>Pyxicephalus</taxon>
    </lineage>
</organism>
<comment type="subcellular location">
    <subcellularLocation>
        <location evidence="1">Secreted</location>
    </subcellularLocation>
</comment>
<feature type="domain" description="Cystatin fetuin-B-type" evidence="9">
    <location>
        <begin position="23"/>
        <end position="136"/>
    </location>
</feature>
<dbReference type="CDD" id="cd00042">
    <property type="entry name" value="CY"/>
    <property type="match status" value="2"/>
</dbReference>
<reference evidence="10" key="1">
    <citation type="thesis" date="2020" institute="ProQuest LLC" country="789 East Eisenhower Parkway, Ann Arbor, MI, USA">
        <title>Comparative Genomics and Chromosome Evolution.</title>
        <authorList>
            <person name="Mudd A.B."/>
        </authorList>
    </citation>
    <scope>NUCLEOTIDE SEQUENCE</scope>
    <source>
        <strain evidence="10">1538</strain>
        <tissue evidence="10">Blood</tissue>
    </source>
</reference>
<name>A0AAV3AQC5_PYXAD</name>
<dbReference type="EMBL" id="DYDO01000004">
    <property type="protein sequence ID" value="DBA26222.1"/>
    <property type="molecule type" value="Genomic_DNA"/>
</dbReference>
<evidence type="ECO:0000256" key="2">
    <source>
        <dbReference type="ARBA" id="ARBA00022525"/>
    </source>
</evidence>
<dbReference type="InterPro" id="IPR046350">
    <property type="entry name" value="Cystatin_sf"/>
</dbReference>
<evidence type="ECO:0000256" key="8">
    <source>
        <dbReference type="SAM" id="SignalP"/>
    </source>
</evidence>
<proteinExistence type="predicted"/>
<gene>
    <name evidence="10" type="ORF">GDO54_010511</name>
</gene>
<accession>A0AAV3AQC5</accession>
<dbReference type="GO" id="GO:0004869">
    <property type="term" value="F:cysteine-type endopeptidase inhibitor activity"/>
    <property type="evidence" value="ECO:0007669"/>
    <property type="project" value="InterPro"/>
</dbReference>
<evidence type="ECO:0000256" key="5">
    <source>
        <dbReference type="ARBA" id="ARBA00023157"/>
    </source>
</evidence>
<keyword evidence="6" id="KW-0325">Glycoprotein</keyword>
<evidence type="ECO:0000256" key="3">
    <source>
        <dbReference type="ARBA" id="ARBA00022729"/>
    </source>
</evidence>
<dbReference type="Pfam" id="PF00031">
    <property type="entry name" value="Cystatin"/>
    <property type="match status" value="2"/>
</dbReference>
<dbReference type="GO" id="GO:0060255">
    <property type="term" value="P:regulation of macromolecule metabolic process"/>
    <property type="evidence" value="ECO:0007669"/>
    <property type="project" value="UniProtKB-ARBA"/>
</dbReference>
<dbReference type="Proteomes" id="UP001181693">
    <property type="component" value="Unassembled WGS sequence"/>
</dbReference>